<comment type="caution">
    <text evidence="2">The sequence shown here is derived from an EMBL/GenBank/DDBJ whole genome shotgun (WGS) entry which is preliminary data.</text>
</comment>
<proteinExistence type="predicted"/>
<organism evidence="2 3">
    <name type="scientific">Sphingomonas parva</name>
    <dbReference type="NCBI Taxonomy" id="2555898"/>
    <lineage>
        <taxon>Bacteria</taxon>
        <taxon>Pseudomonadati</taxon>
        <taxon>Pseudomonadota</taxon>
        <taxon>Alphaproteobacteria</taxon>
        <taxon>Sphingomonadales</taxon>
        <taxon>Sphingomonadaceae</taxon>
        <taxon>Sphingomonas</taxon>
    </lineage>
</organism>
<feature type="chain" id="PRO_5021496937" evidence="1">
    <location>
        <begin position="23"/>
        <end position="338"/>
    </location>
</feature>
<protein>
    <submittedName>
        <fullName evidence="2">Uncharacterized protein</fullName>
    </submittedName>
</protein>
<keyword evidence="3" id="KW-1185">Reference proteome</keyword>
<name>A0A4Y8ZLA8_9SPHN</name>
<evidence type="ECO:0000256" key="1">
    <source>
        <dbReference type="SAM" id="SignalP"/>
    </source>
</evidence>
<gene>
    <name evidence="2" type="ORF">E2493_18640</name>
</gene>
<evidence type="ECO:0000313" key="2">
    <source>
        <dbReference type="EMBL" id="TFI56778.1"/>
    </source>
</evidence>
<feature type="signal peptide" evidence="1">
    <location>
        <begin position="1"/>
        <end position="22"/>
    </location>
</feature>
<evidence type="ECO:0000313" key="3">
    <source>
        <dbReference type="Proteomes" id="UP000298213"/>
    </source>
</evidence>
<dbReference type="RefSeq" id="WP_135089918.1">
    <property type="nucleotide sequence ID" value="NZ_SPDV01000055.1"/>
</dbReference>
<accession>A0A4Y8ZLA8</accession>
<sequence>MIRVIAASIAAAALVAAVPATAQTQAAELSEAQRNAFASWLEAVSEAMTVASDGVQALGEIRPLFAAVRSPAEAKAVGPRIRAIVAGARRKTEQANAMLAAMSVPDLDLGAGLTPKQIVSEARDQNAKVLELLGNVDGLMVAMEIGDRTTGDRLAPKVLEGAFLLIDSNRLLMRNRQAMIPTSESSHQALGVLLQIYRGMKASASAWLRSRGGPQEAVAASFRTELGALARDVRLVAAAGRKNLARERGEVEAGARAGGLSASESADLAAMGRMLDEEAKVFALADDIAALAERESATTAAALTRQASPELLAKLSELELRFHAITTAQTTIAAGIAR</sequence>
<keyword evidence="1" id="KW-0732">Signal</keyword>
<dbReference type="AlphaFoldDB" id="A0A4Y8ZLA8"/>
<dbReference type="Proteomes" id="UP000298213">
    <property type="component" value="Unassembled WGS sequence"/>
</dbReference>
<reference evidence="2 3" key="1">
    <citation type="submission" date="2019-03" db="EMBL/GenBank/DDBJ databases">
        <title>Genome sequence of Sphingomonas sp. 17J27-24.</title>
        <authorList>
            <person name="Kim M."/>
            <person name="Maeng S."/>
            <person name="Sathiyaraj S."/>
        </authorList>
    </citation>
    <scope>NUCLEOTIDE SEQUENCE [LARGE SCALE GENOMIC DNA]</scope>
    <source>
        <strain evidence="2 3">17J27-24</strain>
    </source>
</reference>
<dbReference type="EMBL" id="SPDV01000055">
    <property type="protein sequence ID" value="TFI56778.1"/>
    <property type="molecule type" value="Genomic_DNA"/>
</dbReference>